<gene>
    <name evidence="1" type="ORF">C7382_102107</name>
</gene>
<dbReference type="EMBL" id="QEKY01000002">
    <property type="protein sequence ID" value="PVZ14063.1"/>
    <property type="molecule type" value="Genomic_DNA"/>
</dbReference>
<name>A0A2U1FPE0_9PORP</name>
<proteinExistence type="predicted"/>
<sequence>MAPKKIYFGASFFDNIHVMKIITLLHVYLHMRICSDKGDMLRNDATTNECYA</sequence>
<evidence type="ECO:0000313" key="1">
    <source>
        <dbReference type="EMBL" id="PVZ14063.1"/>
    </source>
</evidence>
<protein>
    <submittedName>
        <fullName evidence="1">Uncharacterized protein</fullName>
    </submittedName>
</protein>
<keyword evidence="2" id="KW-1185">Reference proteome</keyword>
<dbReference type="Proteomes" id="UP000245462">
    <property type="component" value="Unassembled WGS sequence"/>
</dbReference>
<comment type="caution">
    <text evidence="1">The sequence shown here is derived from an EMBL/GenBank/DDBJ whole genome shotgun (WGS) entry which is preliminary data.</text>
</comment>
<evidence type="ECO:0000313" key="2">
    <source>
        <dbReference type="Proteomes" id="UP000245462"/>
    </source>
</evidence>
<reference evidence="1 2" key="1">
    <citation type="submission" date="2018-04" db="EMBL/GenBank/DDBJ databases">
        <title>Genomic Encyclopedia of Type Strains, Phase IV (KMG-IV): sequencing the most valuable type-strain genomes for metagenomic binning, comparative biology and taxonomic classification.</title>
        <authorList>
            <person name="Goeker M."/>
        </authorList>
    </citation>
    <scope>NUCLEOTIDE SEQUENCE [LARGE SCALE GENOMIC DNA]</scope>
    <source>
        <strain evidence="1 2">DSM 28520</strain>
    </source>
</reference>
<organism evidence="1 2">
    <name type="scientific">Porphyromonas loveana</name>
    <dbReference type="NCBI Taxonomy" id="1884669"/>
    <lineage>
        <taxon>Bacteria</taxon>
        <taxon>Pseudomonadati</taxon>
        <taxon>Bacteroidota</taxon>
        <taxon>Bacteroidia</taxon>
        <taxon>Bacteroidales</taxon>
        <taxon>Porphyromonadaceae</taxon>
        <taxon>Porphyromonas</taxon>
    </lineage>
</organism>
<dbReference type="AlphaFoldDB" id="A0A2U1FPE0"/>
<accession>A0A2U1FPE0</accession>